<evidence type="ECO:0000256" key="2">
    <source>
        <dbReference type="ARBA" id="ARBA00023242"/>
    </source>
</evidence>
<protein>
    <submittedName>
        <fullName evidence="4">BQ2448_5632 protein</fullName>
    </submittedName>
</protein>
<name>A0A238F7B2_9BASI</name>
<proteinExistence type="predicted"/>
<accession>A0A238F7B2</accession>
<dbReference type="STRING" id="269621.A0A238F7B2"/>
<dbReference type="PANTHER" id="PTHR31001:SF90">
    <property type="entry name" value="CENTROMERE DNA-BINDING PROTEIN COMPLEX CBF3 SUBUNIT B"/>
    <property type="match status" value="1"/>
</dbReference>
<dbReference type="InterPro" id="IPR050613">
    <property type="entry name" value="Sec_Metabolite_Reg"/>
</dbReference>
<feature type="compositionally biased region" description="Gly residues" evidence="3">
    <location>
        <begin position="30"/>
        <end position="40"/>
    </location>
</feature>
<evidence type="ECO:0000256" key="3">
    <source>
        <dbReference type="SAM" id="MobiDB-lite"/>
    </source>
</evidence>
<dbReference type="OrthoDB" id="3364175at2759"/>
<dbReference type="PANTHER" id="PTHR31001">
    <property type="entry name" value="UNCHARACTERIZED TRANSCRIPTIONAL REGULATORY PROTEIN"/>
    <property type="match status" value="1"/>
</dbReference>
<reference evidence="5" key="1">
    <citation type="submission" date="2016-09" db="EMBL/GenBank/DDBJ databases">
        <authorList>
            <person name="Jeantristanb JTB J.-T."/>
            <person name="Ricardo R."/>
        </authorList>
    </citation>
    <scope>NUCLEOTIDE SEQUENCE [LARGE SCALE GENOMIC DNA]</scope>
</reference>
<feature type="compositionally biased region" description="Polar residues" evidence="3">
    <location>
        <begin position="51"/>
        <end position="70"/>
    </location>
</feature>
<sequence length="733" mass="80764">MTTSTTTSSSSSNPTASSHVPALSARQCGNGVGVGGGAGGNATIAAAGSKASRNNSNSVGLMSSNKPNDGSQDHHEGAGGWLNDASEEGIASPEFAADNKRRRKRRPVTCARMLKRDVRLISAIFDHVDQHSKLKCDRGSPCGACRDRQEGHLCEWEGAVRLPNPAYTRDEEAQDLRHQLDRLEGLLNILGGTEGEPPRAKTEFAAARALGMLSLELAIGEFLFEVVPFLPLCHAPFFNARLRQFDDKNALEDPALLAVILGILGLYSHRLAIEDASRSDLASCRAFLNEAKTALKLANYIVSPTLDSLRAQLIIHHHEMSQDSPEATFLFDAVVRSAQHCDADSYRLFNCIELEGRRRIWHYIISIDWISNGGRTFTCGAHQYDTRFPANAFDVDITHDAVAQRPFGTVTPTLYISHLAQIASASRTITERVFAVHTPLPVTWHAIMQLSEDLDRIEATFPGSFLLEWKGEVVRPLDQQCSALDAIRTKVRLQLLRQHLRLNRPFLVRGCSDPRFKEGRAKCCWAAHQILSVFRGYDQHHKLSYSTDVTHHALNAILVLAVDLLQDPEGSGSDFSRRQLTSSIAFLEARQNHPVPIELQRECLRVASYLIRQASRGPERSRKRTSPGGFSRAAGSAHTSSLLAPILSGSTSMRGIEMPFTVPMPLTIALDPFGSRRAALMSPLNQNEMAVLWNDLRPWKGMYGLPDPREVDELVKIAMGGRAFSEGIDLLQP</sequence>
<dbReference type="Proteomes" id="UP000198372">
    <property type="component" value="Unassembled WGS sequence"/>
</dbReference>
<feature type="region of interest" description="Disordered" evidence="3">
    <location>
        <begin position="1"/>
        <end position="87"/>
    </location>
</feature>
<dbReference type="GO" id="GO:0005634">
    <property type="term" value="C:nucleus"/>
    <property type="evidence" value="ECO:0007669"/>
    <property type="project" value="UniProtKB-SubCell"/>
</dbReference>
<feature type="compositionally biased region" description="Low complexity" evidence="3">
    <location>
        <begin position="1"/>
        <end position="18"/>
    </location>
</feature>
<gene>
    <name evidence="4" type="ORF">BQ2448_5632</name>
</gene>
<evidence type="ECO:0000313" key="4">
    <source>
        <dbReference type="EMBL" id="SCV66986.1"/>
    </source>
</evidence>
<keyword evidence="2" id="KW-0539">Nucleus</keyword>
<dbReference type="AlphaFoldDB" id="A0A238F7B2"/>
<dbReference type="EMBL" id="FMSP01000001">
    <property type="protein sequence ID" value="SCV66986.1"/>
    <property type="molecule type" value="Genomic_DNA"/>
</dbReference>
<evidence type="ECO:0000256" key="1">
    <source>
        <dbReference type="ARBA" id="ARBA00004123"/>
    </source>
</evidence>
<comment type="subcellular location">
    <subcellularLocation>
        <location evidence="1">Nucleus</location>
    </subcellularLocation>
</comment>
<feature type="region of interest" description="Disordered" evidence="3">
    <location>
        <begin position="615"/>
        <end position="636"/>
    </location>
</feature>
<dbReference type="CDD" id="cd12148">
    <property type="entry name" value="fungal_TF_MHR"/>
    <property type="match status" value="1"/>
</dbReference>
<keyword evidence="5" id="KW-1185">Reference proteome</keyword>
<evidence type="ECO:0000313" key="5">
    <source>
        <dbReference type="Proteomes" id="UP000198372"/>
    </source>
</evidence>
<organism evidence="4 5">
    <name type="scientific">Microbotryum intermedium</name>
    <dbReference type="NCBI Taxonomy" id="269621"/>
    <lineage>
        <taxon>Eukaryota</taxon>
        <taxon>Fungi</taxon>
        <taxon>Dikarya</taxon>
        <taxon>Basidiomycota</taxon>
        <taxon>Pucciniomycotina</taxon>
        <taxon>Microbotryomycetes</taxon>
        <taxon>Microbotryales</taxon>
        <taxon>Microbotryaceae</taxon>
        <taxon>Microbotryum</taxon>
    </lineage>
</organism>